<organism evidence="12 13">
    <name type="scientific">Pristionchus fissidentatus</name>
    <dbReference type="NCBI Taxonomy" id="1538716"/>
    <lineage>
        <taxon>Eukaryota</taxon>
        <taxon>Metazoa</taxon>
        <taxon>Ecdysozoa</taxon>
        <taxon>Nematoda</taxon>
        <taxon>Chromadorea</taxon>
        <taxon>Rhabditida</taxon>
        <taxon>Rhabditina</taxon>
        <taxon>Diplogasteromorpha</taxon>
        <taxon>Diplogasteroidea</taxon>
        <taxon>Neodiplogasteridae</taxon>
        <taxon>Pristionchus</taxon>
    </lineage>
</organism>
<evidence type="ECO:0000259" key="11">
    <source>
        <dbReference type="Pfam" id="PF02771"/>
    </source>
</evidence>
<evidence type="ECO:0000313" key="13">
    <source>
        <dbReference type="Proteomes" id="UP001432322"/>
    </source>
</evidence>
<dbReference type="Proteomes" id="UP001432322">
    <property type="component" value="Unassembled WGS sequence"/>
</dbReference>
<dbReference type="GO" id="GO:0033539">
    <property type="term" value="P:fatty acid beta-oxidation using acyl-CoA dehydrogenase"/>
    <property type="evidence" value="ECO:0007669"/>
    <property type="project" value="TreeGrafter"/>
</dbReference>
<feature type="domain" description="Acyl-CoA dehydrogenase/oxidase C-terminal" evidence="9">
    <location>
        <begin position="261"/>
        <end position="409"/>
    </location>
</feature>
<dbReference type="InterPro" id="IPR013786">
    <property type="entry name" value="AcylCoA_DH/ox_N"/>
</dbReference>
<comment type="caution">
    <text evidence="12">The sequence shown here is derived from an EMBL/GenBank/DDBJ whole genome shotgun (WGS) entry which is preliminary data.</text>
</comment>
<proteinExistence type="inferred from homology"/>
<keyword evidence="3 7" id="KW-0285">Flavoprotein</keyword>
<dbReference type="GO" id="GO:0005737">
    <property type="term" value="C:cytoplasm"/>
    <property type="evidence" value="ECO:0007669"/>
    <property type="project" value="TreeGrafter"/>
</dbReference>
<dbReference type="PIRSF" id="PIRSF016578">
    <property type="entry name" value="HsaA"/>
    <property type="match status" value="1"/>
</dbReference>
<dbReference type="InterPro" id="IPR046373">
    <property type="entry name" value="Acyl-CoA_Oxase/DH_mid-dom_sf"/>
</dbReference>
<evidence type="ECO:0000313" key="12">
    <source>
        <dbReference type="EMBL" id="GMT19096.1"/>
    </source>
</evidence>
<gene>
    <name evidence="12" type="ORF">PFISCL1PPCAC_10393</name>
</gene>
<comment type="cofactor">
    <cofactor evidence="1 7">
        <name>FAD</name>
        <dbReference type="ChEBI" id="CHEBI:57692"/>
    </cofactor>
</comment>
<dbReference type="InterPro" id="IPR050741">
    <property type="entry name" value="Acyl-CoA_dehydrogenase"/>
</dbReference>
<evidence type="ECO:0000256" key="4">
    <source>
        <dbReference type="ARBA" id="ARBA00022827"/>
    </source>
</evidence>
<dbReference type="Gene3D" id="1.20.140.10">
    <property type="entry name" value="Butyryl-CoA Dehydrogenase, subunit A, domain 3"/>
    <property type="match status" value="1"/>
</dbReference>
<evidence type="ECO:0000259" key="9">
    <source>
        <dbReference type="Pfam" id="PF00441"/>
    </source>
</evidence>
<dbReference type="PROSITE" id="PS00072">
    <property type="entry name" value="ACYL_COA_DH_1"/>
    <property type="match status" value="1"/>
</dbReference>
<dbReference type="Gene3D" id="2.40.110.10">
    <property type="entry name" value="Butyryl-CoA Dehydrogenase, subunit A, domain 2"/>
    <property type="match status" value="1"/>
</dbReference>
<dbReference type="FunFam" id="1.20.140.10:FF:000001">
    <property type="entry name" value="Acyl-CoA dehydrogenase"/>
    <property type="match status" value="1"/>
</dbReference>
<keyword evidence="4 7" id="KW-0274">FAD</keyword>
<dbReference type="InterPro" id="IPR006091">
    <property type="entry name" value="Acyl-CoA_Oxase/DH_mid-dom"/>
</dbReference>
<comment type="catalytic activity">
    <reaction evidence="6">
        <text>(2S)-2-methylbutanoyl-CoA + oxidized [electron-transfer flavoprotein] + H(+) = (2E)-2-methylbut-2-enoyl-CoA + reduced [electron-transfer flavoprotein]</text>
        <dbReference type="Rhea" id="RHEA:48256"/>
        <dbReference type="Rhea" id="RHEA-COMP:10685"/>
        <dbReference type="Rhea" id="RHEA-COMP:10686"/>
        <dbReference type="ChEBI" id="CHEBI:15378"/>
        <dbReference type="ChEBI" id="CHEBI:57337"/>
        <dbReference type="ChEBI" id="CHEBI:57692"/>
        <dbReference type="ChEBI" id="CHEBI:58307"/>
        <dbReference type="ChEBI" id="CHEBI:88166"/>
    </reaction>
    <physiologicalReaction direction="left-to-right" evidence="6">
        <dbReference type="Rhea" id="RHEA:48257"/>
    </physiologicalReaction>
</comment>
<feature type="domain" description="Acyl-CoA dehydrogenase/oxidase N-terminal" evidence="11">
    <location>
        <begin position="33"/>
        <end position="147"/>
    </location>
</feature>
<dbReference type="AlphaFoldDB" id="A0AAV5VHJ5"/>
<dbReference type="FunFam" id="2.40.110.10:FF:000002">
    <property type="entry name" value="Acyl-CoA dehydrogenase fadE12"/>
    <property type="match status" value="1"/>
</dbReference>
<evidence type="ECO:0000256" key="3">
    <source>
        <dbReference type="ARBA" id="ARBA00022630"/>
    </source>
</evidence>
<dbReference type="InterPro" id="IPR006089">
    <property type="entry name" value="Acyl-CoA_DH_CS"/>
</dbReference>
<evidence type="ECO:0000256" key="6">
    <source>
        <dbReference type="ARBA" id="ARBA00049552"/>
    </source>
</evidence>
<comment type="similarity">
    <text evidence="2 7">Belongs to the acyl-CoA dehydrogenase family.</text>
</comment>
<dbReference type="Gene3D" id="1.10.540.10">
    <property type="entry name" value="Acyl-CoA dehydrogenase/oxidase, N-terminal domain"/>
    <property type="match status" value="1"/>
</dbReference>
<dbReference type="GO" id="GO:0003995">
    <property type="term" value="F:acyl-CoA dehydrogenase activity"/>
    <property type="evidence" value="ECO:0007669"/>
    <property type="project" value="InterPro"/>
</dbReference>
<dbReference type="EMBL" id="BTSY01000003">
    <property type="protein sequence ID" value="GMT19096.1"/>
    <property type="molecule type" value="Genomic_DNA"/>
</dbReference>
<dbReference type="Pfam" id="PF02771">
    <property type="entry name" value="Acyl-CoA_dh_N"/>
    <property type="match status" value="1"/>
</dbReference>
<sequence length="412" mass="45478">ITCPFHSSFPMAASLARVSSVPSTRSLPHVLYTEGHRQIQKSLSQLIEKEINPHVDEWERQSIFPAHTVFRKLGSLGVFGANKPTEYGGLGLDFSYSCAISETMGSIHCGAIPMAVSVQSDMSTPVLSLFGSESLKREFLLPSISGDLVSCIAVSEPEAGSDVAAIKTSARLNNGGDWVLNGQKMWITNGGQADWACVLANTNDSGNIHRNKSLFCVRLDSPGIHRSTSSIRKLGMHSSDTAEIFFDEVIVPAANLIGEEGRGFVYQMMQFQDERLVTVAVSLEPLQRCIDLTLDYTRERKCFGKPILDNQAVQFRLSELQAELESLRALLYRAVAERVLGSDVTLLASMAKLKCGRLSREITDCCLQYFGGYGFTWDCPITRMHRDLRLFSIGAGTDEMMLSIVSRHLMHK</sequence>
<keyword evidence="5 7" id="KW-0560">Oxidoreductase</keyword>
<evidence type="ECO:0008006" key="14">
    <source>
        <dbReference type="Google" id="ProtNLM"/>
    </source>
</evidence>
<feature type="domain" description="Acyl-CoA oxidase/dehydrogenase middle" evidence="10">
    <location>
        <begin position="151"/>
        <end position="249"/>
    </location>
</feature>
<keyword evidence="13" id="KW-1185">Reference proteome</keyword>
<evidence type="ECO:0000256" key="1">
    <source>
        <dbReference type="ARBA" id="ARBA00001974"/>
    </source>
</evidence>
<evidence type="ECO:0000256" key="2">
    <source>
        <dbReference type="ARBA" id="ARBA00009347"/>
    </source>
</evidence>
<evidence type="ECO:0000256" key="7">
    <source>
        <dbReference type="RuleBase" id="RU362125"/>
    </source>
</evidence>
<dbReference type="SUPFAM" id="SSF47203">
    <property type="entry name" value="Acyl-CoA dehydrogenase C-terminal domain-like"/>
    <property type="match status" value="1"/>
</dbReference>
<dbReference type="Pfam" id="PF00441">
    <property type="entry name" value="Acyl-CoA_dh_1"/>
    <property type="match status" value="1"/>
</dbReference>
<evidence type="ECO:0000256" key="5">
    <source>
        <dbReference type="ARBA" id="ARBA00023002"/>
    </source>
</evidence>
<accession>A0AAV5VHJ5</accession>
<name>A0AAV5VHJ5_9BILA</name>
<dbReference type="InterPro" id="IPR036250">
    <property type="entry name" value="AcylCo_DH-like_C"/>
</dbReference>
<feature type="coiled-coil region" evidence="8">
    <location>
        <begin position="310"/>
        <end position="337"/>
    </location>
</feature>
<keyword evidence="8" id="KW-0175">Coiled coil</keyword>
<dbReference type="PROSITE" id="PS00073">
    <property type="entry name" value="ACYL_COA_DH_2"/>
    <property type="match status" value="1"/>
</dbReference>
<dbReference type="GO" id="GO:0050660">
    <property type="term" value="F:flavin adenine dinucleotide binding"/>
    <property type="evidence" value="ECO:0007669"/>
    <property type="project" value="InterPro"/>
</dbReference>
<evidence type="ECO:0000259" key="10">
    <source>
        <dbReference type="Pfam" id="PF02770"/>
    </source>
</evidence>
<evidence type="ECO:0000256" key="8">
    <source>
        <dbReference type="SAM" id="Coils"/>
    </source>
</evidence>
<dbReference type="PANTHER" id="PTHR48083:SF6">
    <property type="entry name" value="ACYL-COA DEHYDROGENASE 6"/>
    <property type="match status" value="1"/>
</dbReference>
<dbReference type="Pfam" id="PF02770">
    <property type="entry name" value="Acyl-CoA_dh_M"/>
    <property type="match status" value="1"/>
</dbReference>
<reference evidence="12" key="1">
    <citation type="submission" date="2023-10" db="EMBL/GenBank/DDBJ databases">
        <title>Genome assembly of Pristionchus species.</title>
        <authorList>
            <person name="Yoshida K."/>
            <person name="Sommer R.J."/>
        </authorList>
    </citation>
    <scope>NUCLEOTIDE SEQUENCE</scope>
    <source>
        <strain evidence="12">RS5133</strain>
    </source>
</reference>
<dbReference type="InterPro" id="IPR037069">
    <property type="entry name" value="AcylCoA_DH/ox_N_sf"/>
</dbReference>
<dbReference type="InterPro" id="IPR009075">
    <property type="entry name" value="AcylCo_DH/oxidase_C"/>
</dbReference>
<dbReference type="PANTHER" id="PTHR48083">
    <property type="entry name" value="MEDIUM-CHAIN SPECIFIC ACYL-COA DEHYDROGENASE, MITOCHONDRIAL-RELATED"/>
    <property type="match status" value="1"/>
</dbReference>
<dbReference type="InterPro" id="IPR009100">
    <property type="entry name" value="AcylCoA_DH/oxidase_NM_dom_sf"/>
</dbReference>
<protein>
    <recommendedName>
        <fullName evidence="14">Acyl-CoA dehydrogenase 6</fullName>
    </recommendedName>
</protein>
<dbReference type="SUPFAM" id="SSF56645">
    <property type="entry name" value="Acyl-CoA dehydrogenase NM domain-like"/>
    <property type="match status" value="1"/>
</dbReference>
<feature type="non-terminal residue" evidence="12">
    <location>
        <position position="1"/>
    </location>
</feature>